<dbReference type="Proteomes" id="UP000187203">
    <property type="component" value="Unassembled WGS sequence"/>
</dbReference>
<proteinExistence type="predicted"/>
<dbReference type="PANTHER" id="PTHR33248">
    <property type="entry name" value="ZINC ION-BINDING PROTEIN"/>
    <property type="match status" value="1"/>
</dbReference>
<sequence>MSSSSISSGNRRFASDLKGYKLISSSYQVEWNYEGEEIHCYCDEKAPRWTSWTDENPGRRFYGCKNYKNERYCEFLTGMMPCFLIEQGR</sequence>
<dbReference type="OrthoDB" id="967281at2759"/>
<evidence type="ECO:0000313" key="2">
    <source>
        <dbReference type="Proteomes" id="UP000187203"/>
    </source>
</evidence>
<accession>A0A1R3GY39</accession>
<reference evidence="2" key="1">
    <citation type="submission" date="2013-09" db="EMBL/GenBank/DDBJ databases">
        <title>Corchorus olitorius genome sequencing.</title>
        <authorList>
            <person name="Alam M."/>
            <person name="Haque M.S."/>
            <person name="Islam M.S."/>
            <person name="Emdad E.M."/>
            <person name="Islam M.M."/>
            <person name="Ahmed B."/>
            <person name="Halim A."/>
            <person name="Hossen Q.M.M."/>
            <person name="Hossain M.Z."/>
            <person name="Ahmed R."/>
            <person name="Khan M.M."/>
            <person name="Islam R."/>
            <person name="Rashid M.M."/>
            <person name="Khan S.A."/>
            <person name="Rahman M.S."/>
            <person name="Alam M."/>
            <person name="Yahiya A.S."/>
            <person name="Khan M.S."/>
            <person name="Azam M.S."/>
            <person name="Haque T."/>
            <person name="Lashkar M.Z.H."/>
            <person name="Akhand A.I."/>
            <person name="Morshed G."/>
            <person name="Roy S."/>
            <person name="Uddin K.S."/>
            <person name="Rabeya T."/>
            <person name="Hossain A.S."/>
            <person name="Chowdhury A."/>
            <person name="Snigdha A.R."/>
            <person name="Mortoza M.S."/>
            <person name="Matin S.A."/>
            <person name="Hoque S.M.E."/>
            <person name="Islam M.K."/>
            <person name="Roy D.K."/>
            <person name="Haider R."/>
            <person name="Moosa M.M."/>
            <person name="Elias S.M."/>
            <person name="Hasan A.M."/>
            <person name="Jahan S."/>
            <person name="Shafiuddin M."/>
            <person name="Mahmood N."/>
            <person name="Shommy N.S."/>
        </authorList>
    </citation>
    <scope>NUCLEOTIDE SEQUENCE [LARGE SCALE GENOMIC DNA]</scope>
    <source>
        <strain evidence="2">cv. O-4</strain>
    </source>
</reference>
<keyword evidence="2" id="KW-1185">Reference proteome</keyword>
<organism evidence="1 2">
    <name type="scientific">Corchorus olitorius</name>
    <dbReference type="NCBI Taxonomy" id="93759"/>
    <lineage>
        <taxon>Eukaryota</taxon>
        <taxon>Viridiplantae</taxon>
        <taxon>Streptophyta</taxon>
        <taxon>Embryophyta</taxon>
        <taxon>Tracheophyta</taxon>
        <taxon>Spermatophyta</taxon>
        <taxon>Magnoliopsida</taxon>
        <taxon>eudicotyledons</taxon>
        <taxon>Gunneridae</taxon>
        <taxon>Pentapetalae</taxon>
        <taxon>rosids</taxon>
        <taxon>malvids</taxon>
        <taxon>Malvales</taxon>
        <taxon>Malvaceae</taxon>
        <taxon>Grewioideae</taxon>
        <taxon>Apeibeae</taxon>
        <taxon>Corchorus</taxon>
    </lineage>
</organism>
<name>A0A1R3GY39_9ROSI</name>
<evidence type="ECO:0000313" key="1">
    <source>
        <dbReference type="EMBL" id="OMO62967.1"/>
    </source>
</evidence>
<gene>
    <name evidence="1" type="ORF">COLO4_32794</name>
</gene>
<dbReference type="AlphaFoldDB" id="A0A1R3GY39"/>
<dbReference type="EMBL" id="AWUE01021227">
    <property type="protein sequence ID" value="OMO62967.1"/>
    <property type="molecule type" value="Genomic_DNA"/>
</dbReference>
<comment type="caution">
    <text evidence="1">The sequence shown here is derived from an EMBL/GenBank/DDBJ whole genome shotgun (WGS) entry which is preliminary data.</text>
</comment>
<protein>
    <submittedName>
        <fullName evidence="1">Zinc finger, GRF-type</fullName>
    </submittedName>
</protein>